<evidence type="ECO:0000313" key="3">
    <source>
        <dbReference type="Proteomes" id="UP000663856"/>
    </source>
</evidence>
<dbReference type="EMBL" id="CAJNRF010006420">
    <property type="protein sequence ID" value="CAF2080998.1"/>
    <property type="molecule type" value="Genomic_DNA"/>
</dbReference>
<feature type="region of interest" description="Disordered" evidence="1">
    <location>
        <begin position="248"/>
        <end position="269"/>
    </location>
</feature>
<dbReference type="AlphaFoldDB" id="A0A816S947"/>
<evidence type="ECO:0000256" key="1">
    <source>
        <dbReference type="SAM" id="MobiDB-lite"/>
    </source>
</evidence>
<evidence type="ECO:0000313" key="2">
    <source>
        <dbReference type="EMBL" id="CAF2080998.1"/>
    </source>
</evidence>
<accession>A0A816S947</accession>
<reference evidence="2" key="1">
    <citation type="submission" date="2021-02" db="EMBL/GenBank/DDBJ databases">
        <authorList>
            <person name="Nowell W R."/>
        </authorList>
    </citation>
    <scope>NUCLEOTIDE SEQUENCE</scope>
</reference>
<name>A0A816S947_9BILA</name>
<proteinExistence type="predicted"/>
<organism evidence="2 3">
    <name type="scientific">Rotaria magnacalcarata</name>
    <dbReference type="NCBI Taxonomy" id="392030"/>
    <lineage>
        <taxon>Eukaryota</taxon>
        <taxon>Metazoa</taxon>
        <taxon>Spiralia</taxon>
        <taxon>Gnathifera</taxon>
        <taxon>Rotifera</taxon>
        <taxon>Eurotatoria</taxon>
        <taxon>Bdelloidea</taxon>
        <taxon>Philodinida</taxon>
        <taxon>Philodinidae</taxon>
        <taxon>Rotaria</taxon>
    </lineage>
</organism>
<sequence>MTMLNPRVGDTLVTNQNLTHAFFRIPQRPNPHFIGFSPAVTEYSRRHLHATNINPSDVVANFFPVIHKGPNYLRYCSGMLSEREKPASIRECVLEYTSGADWFCSTINMALGSDSRTLKTYGSYIKQLKYSIAKSPIYFSGSVLRGMNLSQSEVHKYESMRQPFYIPSFTSTSKTRPFGGNALLVIDVLPEWSKYCMEITPDFSNYDEEEILLSCYNRYSYERTEKSSGQRIIKLRLLGDALPNNYYPLPDRHTPRPNRHISRPNNYDPRRIGYNHRRSGYNARPFSYTADIFQLYGWR</sequence>
<protein>
    <submittedName>
        <fullName evidence="2">Uncharacterized protein</fullName>
    </submittedName>
</protein>
<dbReference type="SUPFAM" id="SSF56399">
    <property type="entry name" value="ADP-ribosylation"/>
    <property type="match status" value="1"/>
</dbReference>
<dbReference type="Gene3D" id="3.90.176.10">
    <property type="entry name" value="Toxin ADP-ribosyltransferase, Chain A, domain 1"/>
    <property type="match status" value="1"/>
</dbReference>
<dbReference type="Proteomes" id="UP000663856">
    <property type="component" value="Unassembled WGS sequence"/>
</dbReference>
<gene>
    <name evidence="2" type="ORF">WKI299_LOCUS16253</name>
</gene>
<comment type="caution">
    <text evidence="2">The sequence shown here is derived from an EMBL/GenBank/DDBJ whole genome shotgun (WGS) entry which is preliminary data.</text>
</comment>